<dbReference type="AlphaFoldDB" id="A0A6J4MQU2"/>
<dbReference type="Gene3D" id="3.40.190.150">
    <property type="entry name" value="Bordetella uptake gene, domain 1"/>
    <property type="match status" value="1"/>
</dbReference>
<dbReference type="Gene3D" id="3.40.190.10">
    <property type="entry name" value="Periplasmic binding protein-like II"/>
    <property type="match status" value="1"/>
</dbReference>
<proteinExistence type="inferred from homology"/>
<dbReference type="InterPro" id="IPR042100">
    <property type="entry name" value="Bug_dom1"/>
</dbReference>
<name>A0A6J4MQU2_9ACTN</name>
<dbReference type="EMBL" id="CADCUL010000031">
    <property type="protein sequence ID" value="CAA9366261.1"/>
    <property type="molecule type" value="Genomic_DNA"/>
</dbReference>
<comment type="similarity">
    <text evidence="1">Belongs to the UPF0065 (bug) family.</text>
</comment>
<organism evidence="2">
    <name type="scientific">uncultured Nocardioidaceae bacterium</name>
    <dbReference type="NCBI Taxonomy" id="253824"/>
    <lineage>
        <taxon>Bacteria</taxon>
        <taxon>Bacillati</taxon>
        <taxon>Actinomycetota</taxon>
        <taxon>Actinomycetes</taxon>
        <taxon>Propionibacteriales</taxon>
        <taxon>Nocardioidaceae</taxon>
        <taxon>environmental samples</taxon>
    </lineage>
</organism>
<sequence length="90" mass="9709">MPTVAEAGFPDLTFGGTLAFFGPRGMPAALRERIAADVRMVAAEPGFAERIGPLGMVPRAGTPEELGRVVEENRLHWAERARTHGVRPTN</sequence>
<dbReference type="PANTHER" id="PTHR42928:SF5">
    <property type="entry name" value="BLR1237 PROTEIN"/>
    <property type="match status" value="1"/>
</dbReference>
<protein>
    <submittedName>
        <fullName evidence="2">Uncharacterized protein</fullName>
    </submittedName>
</protein>
<reference evidence="2" key="1">
    <citation type="submission" date="2020-02" db="EMBL/GenBank/DDBJ databases">
        <authorList>
            <person name="Meier V. D."/>
        </authorList>
    </citation>
    <scope>NUCLEOTIDE SEQUENCE</scope>
    <source>
        <strain evidence="2">AVDCRST_MAG21</strain>
    </source>
</reference>
<gene>
    <name evidence="2" type="ORF">AVDCRST_MAG21-149</name>
</gene>
<dbReference type="InterPro" id="IPR005064">
    <property type="entry name" value="BUG"/>
</dbReference>
<accession>A0A6J4MQU2</accession>
<evidence type="ECO:0000313" key="2">
    <source>
        <dbReference type="EMBL" id="CAA9366261.1"/>
    </source>
</evidence>
<evidence type="ECO:0000256" key="1">
    <source>
        <dbReference type="ARBA" id="ARBA00006987"/>
    </source>
</evidence>
<dbReference type="PANTHER" id="PTHR42928">
    <property type="entry name" value="TRICARBOXYLATE-BINDING PROTEIN"/>
    <property type="match status" value="1"/>
</dbReference>